<sequence length="354" mass="38873">MPEPMYVPVLKGRQGELAALGRIQLATKNTILPVLEIAPPEDPDEPVAVTGILERTVKKVKDSWAGGELILDAGFVRSSVRLAGGQGVITYVIAKARSQGIGAIPVVRLSDQDDVRADVRAIHDEYRCGVAVRLSIEDMDEDPEDVDESLEKLLSDLNVRQAEADLILDLAVVNGDLAVRAGARMVLDVLRGLSDVDSWRRVIVTSGSFPVDLSVVAPWVFSEFQRYDAALWDAVRGRRRLPRIPLYGDYAITYPLWTSGPPFAPAPQLRYTLADRWLVLKGRKNDPRGNEQFYDVCERIAGHPEFAGAALGYADARIADPRAQGPGNGATWREIGTAHHLDLVARRITTLDEP</sequence>
<accession>A0ABV8BTN1</accession>
<evidence type="ECO:0000313" key="1">
    <source>
        <dbReference type="EMBL" id="MFC3892302.1"/>
    </source>
</evidence>
<evidence type="ECO:0000313" key="2">
    <source>
        <dbReference type="Proteomes" id="UP001595690"/>
    </source>
</evidence>
<dbReference type="EMBL" id="JBHRZI010000011">
    <property type="protein sequence ID" value="MFC3892302.1"/>
    <property type="molecule type" value="Genomic_DNA"/>
</dbReference>
<keyword evidence="2" id="KW-1185">Reference proteome</keyword>
<dbReference type="Proteomes" id="UP001595690">
    <property type="component" value="Unassembled WGS sequence"/>
</dbReference>
<dbReference type="InterPro" id="IPR025683">
    <property type="entry name" value="Protein_beta"/>
</dbReference>
<name>A0ABV8BTN1_9PSEU</name>
<proteinExistence type="predicted"/>
<reference evidence="2" key="1">
    <citation type="journal article" date="2019" name="Int. J. Syst. Evol. Microbiol.">
        <title>The Global Catalogue of Microorganisms (GCM) 10K type strain sequencing project: providing services to taxonomists for standard genome sequencing and annotation.</title>
        <authorList>
            <consortium name="The Broad Institute Genomics Platform"/>
            <consortium name="The Broad Institute Genome Sequencing Center for Infectious Disease"/>
            <person name="Wu L."/>
            <person name="Ma J."/>
        </authorList>
    </citation>
    <scope>NUCLEOTIDE SEQUENCE [LARGE SCALE GENOMIC DNA]</scope>
    <source>
        <strain evidence="2">CGMCC 4.7405</strain>
    </source>
</reference>
<protein>
    <submittedName>
        <fullName evidence="1">Beta family protein</fullName>
    </submittedName>
</protein>
<dbReference type="RefSeq" id="WP_382372047.1">
    <property type="nucleotide sequence ID" value="NZ_JBHRZI010000011.1"/>
</dbReference>
<comment type="caution">
    <text evidence="1">The sequence shown here is derived from an EMBL/GenBank/DDBJ whole genome shotgun (WGS) entry which is preliminary data.</text>
</comment>
<gene>
    <name evidence="1" type="ORF">ACFOWZ_12545</name>
</gene>
<dbReference type="Pfam" id="PF14350">
    <property type="entry name" value="Beta_protein"/>
    <property type="match status" value="1"/>
</dbReference>
<organism evidence="1 2">
    <name type="scientific">Lentzea rhizosphaerae</name>
    <dbReference type="NCBI Taxonomy" id="2041025"/>
    <lineage>
        <taxon>Bacteria</taxon>
        <taxon>Bacillati</taxon>
        <taxon>Actinomycetota</taxon>
        <taxon>Actinomycetes</taxon>
        <taxon>Pseudonocardiales</taxon>
        <taxon>Pseudonocardiaceae</taxon>
        <taxon>Lentzea</taxon>
    </lineage>
</organism>